<protein>
    <submittedName>
        <fullName evidence="1">Uncharacterized protein</fullName>
    </submittedName>
</protein>
<comment type="caution">
    <text evidence="1">The sequence shown here is derived from an EMBL/GenBank/DDBJ whole genome shotgun (WGS) entry which is preliminary data.</text>
</comment>
<dbReference type="EMBL" id="JAIOUQ010000011">
    <property type="protein sequence ID" value="MBZ2166370.1"/>
    <property type="molecule type" value="Genomic_DNA"/>
</dbReference>
<name>A0A8T5UYX8_9EURY</name>
<dbReference type="Proteomes" id="UP000825933">
    <property type="component" value="Unassembled WGS sequence"/>
</dbReference>
<sequence length="84" mass="9629">MPVKTLNHIEYQAEGHYTSHSLDDIAELLGKHQIMKVYPKRFEQVESKVRDYPLLHASKGRVSNGSRVYLVTPKGCYEAWIGRG</sequence>
<keyword evidence="2" id="KW-1185">Reference proteome</keyword>
<dbReference type="RefSeq" id="WP_223791922.1">
    <property type="nucleotide sequence ID" value="NZ_JAIOUQ010000011.1"/>
</dbReference>
<reference evidence="2" key="1">
    <citation type="journal article" date="2022" name="Microbiol. Resour. Announc.">
        <title>Draft Genome Sequence of a Methanogenic Archaeon from West Spitsbergen Permafrost.</title>
        <authorList>
            <person name="Trubitsyn V."/>
            <person name="Rivkina E."/>
            <person name="Shcherbakova V."/>
        </authorList>
    </citation>
    <scope>NUCLEOTIDE SEQUENCE [LARGE SCALE GENOMIC DNA]</scope>
    <source>
        <strain evidence="2">VT</strain>
    </source>
</reference>
<gene>
    <name evidence="1" type="ORF">K8N75_10005</name>
</gene>
<dbReference type="AlphaFoldDB" id="A0A8T5UYX8"/>
<accession>A0A8T5UYX8</accession>
<proteinExistence type="predicted"/>
<evidence type="ECO:0000313" key="2">
    <source>
        <dbReference type="Proteomes" id="UP000825933"/>
    </source>
</evidence>
<evidence type="ECO:0000313" key="1">
    <source>
        <dbReference type="EMBL" id="MBZ2166370.1"/>
    </source>
</evidence>
<organism evidence="1 2">
    <name type="scientific">Methanobacterium spitsbergense</name>
    <dbReference type="NCBI Taxonomy" id="2874285"/>
    <lineage>
        <taxon>Archaea</taxon>
        <taxon>Methanobacteriati</taxon>
        <taxon>Methanobacteriota</taxon>
        <taxon>Methanomada group</taxon>
        <taxon>Methanobacteria</taxon>
        <taxon>Methanobacteriales</taxon>
        <taxon>Methanobacteriaceae</taxon>
        <taxon>Methanobacterium</taxon>
    </lineage>
</organism>